<evidence type="ECO:0008006" key="4">
    <source>
        <dbReference type="Google" id="ProtNLM"/>
    </source>
</evidence>
<evidence type="ECO:0000313" key="3">
    <source>
        <dbReference type="Proteomes" id="UP000271683"/>
    </source>
</evidence>
<evidence type="ECO:0000313" key="2">
    <source>
        <dbReference type="EMBL" id="ROP34455.1"/>
    </source>
</evidence>
<organism evidence="2 3">
    <name type="scientific">Couchioplanes caeruleus</name>
    <dbReference type="NCBI Taxonomy" id="56438"/>
    <lineage>
        <taxon>Bacteria</taxon>
        <taxon>Bacillati</taxon>
        <taxon>Actinomycetota</taxon>
        <taxon>Actinomycetes</taxon>
        <taxon>Micromonosporales</taxon>
        <taxon>Micromonosporaceae</taxon>
        <taxon>Couchioplanes</taxon>
    </lineage>
</organism>
<dbReference type="InterPro" id="IPR029058">
    <property type="entry name" value="AB_hydrolase_fold"/>
</dbReference>
<comment type="caution">
    <text evidence="2">The sequence shown here is derived from an EMBL/GenBank/DDBJ whole genome shotgun (WGS) entry which is preliminary data.</text>
</comment>
<dbReference type="Proteomes" id="UP000271683">
    <property type="component" value="Unassembled WGS sequence"/>
</dbReference>
<proteinExistence type="predicted"/>
<reference evidence="2 3" key="1">
    <citation type="submission" date="2018-11" db="EMBL/GenBank/DDBJ databases">
        <title>Sequencing the genomes of 1000 actinobacteria strains.</title>
        <authorList>
            <person name="Klenk H.-P."/>
        </authorList>
    </citation>
    <scope>NUCLEOTIDE SEQUENCE [LARGE SCALE GENOMIC DNA]</scope>
    <source>
        <strain evidence="2 3">DSM 43634</strain>
    </source>
</reference>
<sequence>MARSRRVRIGVAVLSIAAVAASSLMMNRFLTAGAATGKGSGNALAAVAVAEYHLGDKAFTDRPDWPGYSEMKAVVHYPRRLAKEKIPLIVLLHGQNNACYVPDDGPSGWPCPKGVKPYPSYHGYDYLGRALAQDGFVVVSLSANGINHFMGVAEQRAKLINQHLGMWQKLTSSGSGPLAGKFTEAVTGRQADVDFRGRVDMTRVGLMGHSVGAQAVMVTAGDDNRGKVPAGVRIRGVVTLASAGGRSPDDESIVSRTSFAVVSSECWREGDREFFDNARGRTKLPAFFVRVARANHNFFNTAWTTGPGSVDKDDTGCPQTPNRPTAAQQQNFAATYLTAYYRLALKDDKGGMPVLTGARRIAGVDTKVDKLP</sequence>
<protein>
    <recommendedName>
        <fullName evidence="4">Chlorophyllase-like protein</fullName>
    </recommendedName>
</protein>
<dbReference type="SUPFAM" id="SSF53474">
    <property type="entry name" value="alpha/beta-Hydrolases"/>
    <property type="match status" value="1"/>
</dbReference>
<evidence type="ECO:0000256" key="1">
    <source>
        <dbReference type="SAM" id="SignalP"/>
    </source>
</evidence>
<dbReference type="EMBL" id="RJKL01000001">
    <property type="protein sequence ID" value="ROP34455.1"/>
    <property type="molecule type" value="Genomic_DNA"/>
</dbReference>
<feature type="signal peptide" evidence="1">
    <location>
        <begin position="1"/>
        <end position="20"/>
    </location>
</feature>
<accession>A0A3N1GW46</accession>
<gene>
    <name evidence="2" type="ORF">EDD30_7542</name>
</gene>
<dbReference type="Gene3D" id="3.40.50.1820">
    <property type="entry name" value="alpha/beta hydrolase"/>
    <property type="match status" value="1"/>
</dbReference>
<feature type="chain" id="PRO_5039606451" description="Chlorophyllase-like protein" evidence="1">
    <location>
        <begin position="21"/>
        <end position="372"/>
    </location>
</feature>
<dbReference type="AlphaFoldDB" id="A0A3N1GW46"/>
<name>A0A3N1GW46_9ACTN</name>
<keyword evidence="1" id="KW-0732">Signal</keyword>